<feature type="transmembrane region" description="Helical" evidence="6">
    <location>
        <begin position="142"/>
        <end position="167"/>
    </location>
</feature>
<dbReference type="Proteomes" id="UP001221217">
    <property type="component" value="Unassembled WGS sequence"/>
</dbReference>
<evidence type="ECO:0000256" key="6">
    <source>
        <dbReference type="SAM" id="Phobius"/>
    </source>
</evidence>
<feature type="transmembrane region" description="Helical" evidence="6">
    <location>
        <begin position="6"/>
        <end position="27"/>
    </location>
</feature>
<evidence type="ECO:0000256" key="3">
    <source>
        <dbReference type="ARBA" id="ARBA00022692"/>
    </source>
</evidence>
<feature type="transmembrane region" description="Helical" evidence="6">
    <location>
        <begin position="232"/>
        <end position="255"/>
    </location>
</feature>
<feature type="transmembrane region" description="Helical" evidence="6">
    <location>
        <begin position="199"/>
        <end position="220"/>
    </location>
</feature>
<keyword evidence="2" id="KW-1003">Cell membrane</keyword>
<gene>
    <name evidence="7" type="ORF">PQJ61_07500</name>
</gene>
<organism evidence="7 8">
    <name type="scientific">Candidatus Thalassospirochaeta sargassi</name>
    <dbReference type="NCBI Taxonomy" id="3119039"/>
    <lineage>
        <taxon>Bacteria</taxon>
        <taxon>Pseudomonadati</taxon>
        <taxon>Spirochaetota</taxon>
        <taxon>Spirochaetia</taxon>
        <taxon>Spirochaetales</taxon>
        <taxon>Spirochaetaceae</taxon>
        <taxon>Candidatus Thalassospirochaeta</taxon>
    </lineage>
</organism>
<feature type="transmembrane region" description="Helical" evidence="6">
    <location>
        <begin position="275"/>
        <end position="294"/>
    </location>
</feature>
<comment type="caution">
    <text evidence="7">The sequence shown here is derived from an EMBL/GenBank/DDBJ whole genome shotgun (WGS) entry which is preliminary data.</text>
</comment>
<dbReference type="GO" id="GO:0022857">
    <property type="term" value="F:transmembrane transporter activity"/>
    <property type="evidence" value="ECO:0007669"/>
    <property type="project" value="InterPro"/>
</dbReference>
<dbReference type="InterPro" id="IPR001851">
    <property type="entry name" value="ABC_transp_permease"/>
</dbReference>
<feature type="transmembrane region" description="Helical" evidence="6">
    <location>
        <begin position="99"/>
        <end position="122"/>
    </location>
</feature>
<sequence length="300" mass="31983">MSSEGFSIPIIHNSISIMTPFLLAAIGGLMTELSGMLNIALEGLILIGAFFSVIFAAATGSLLLGILLGILMTILVSWVFGAITIYLKANVFITGLATNLLASGLTAVLSFHIFGTKGVLMFEELPPLPSLNVPPLHKIPVLGDIFFGHNVFVYMSWIIVVIAWFAIYRTPFGFRLRGTGSNPKAMIAIGLNPQNYQMLGILISGFTCGLAGAVLTLNLGAYVPHISSGRGWIALVVIYLGGKTPFGILGAAFVFGLAESFSNYAQGFIDIPADFILAFPYIITAAAMVIMSIVQNRNED</sequence>
<dbReference type="Pfam" id="PF02653">
    <property type="entry name" value="BPD_transp_2"/>
    <property type="match status" value="1"/>
</dbReference>
<comment type="subcellular location">
    <subcellularLocation>
        <location evidence="1">Cell membrane</location>
        <topology evidence="1">Multi-pass membrane protein</topology>
    </subcellularLocation>
</comment>
<accession>A0AAJ1MME4</accession>
<proteinExistence type="predicted"/>
<dbReference type="AlphaFoldDB" id="A0AAJ1MME4"/>
<dbReference type="PANTHER" id="PTHR43370:SF1">
    <property type="entry name" value="GUANOSINE ABC TRANSPORTER PERMEASE PROTEIN NUPQ"/>
    <property type="match status" value="1"/>
</dbReference>
<evidence type="ECO:0000256" key="2">
    <source>
        <dbReference type="ARBA" id="ARBA00022475"/>
    </source>
</evidence>
<dbReference type="CDD" id="cd06580">
    <property type="entry name" value="TM_PBP1_transp_TpRbsC_like"/>
    <property type="match status" value="1"/>
</dbReference>
<keyword evidence="5 6" id="KW-0472">Membrane</keyword>
<feature type="transmembrane region" description="Helical" evidence="6">
    <location>
        <begin position="64"/>
        <end position="87"/>
    </location>
</feature>
<keyword evidence="4 6" id="KW-1133">Transmembrane helix</keyword>
<dbReference type="PANTHER" id="PTHR43370">
    <property type="entry name" value="SUGAR ABC TRANSPORTER INTEGRAL MEMBRANE PROTEIN-RELATED"/>
    <property type="match status" value="1"/>
</dbReference>
<dbReference type="EMBL" id="JAQQAL010000014">
    <property type="protein sequence ID" value="MDC7226595.1"/>
    <property type="molecule type" value="Genomic_DNA"/>
</dbReference>
<evidence type="ECO:0000313" key="8">
    <source>
        <dbReference type="Proteomes" id="UP001221217"/>
    </source>
</evidence>
<name>A0AAJ1MME4_9SPIO</name>
<reference evidence="7 8" key="1">
    <citation type="submission" date="2022-12" db="EMBL/GenBank/DDBJ databases">
        <title>Metagenome assembled genome from gulf of manar.</title>
        <authorList>
            <person name="Kohli P."/>
            <person name="Pk S."/>
            <person name="Venkata Ramana C."/>
            <person name="Sasikala C."/>
        </authorList>
    </citation>
    <scope>NUCLEOTIDE SEQUENCE [LARGE SCALE GENOMIC DNA]</scope>
    <source>
        <strain evidence="7">JB008</strain>
    </source>
</reference>
<protein>
    <submittedName>
        <fullName evidence="7">ABC transporter permease</fullName>
    </submittedName>
</protein>
<keyword evidence="3 6" id="KW-0812">Transmembrane</keyword>
<dbReference type="GO" id="GO:0005886">
    <property type="term" value="C:plasma membrane"/>
    <property type="evidence" value="ECO:0007669"/>
    <property type="project" value="UniProtKB-SubCell"/>
</dbReference>
<evidence type="ECO:0000256" key="5">
    <source>
        <dbReference type="ARBA" id="ARBA00023136"/>
    </source>
</evidence>
<feature type="transmembrane region" description="Helical" evidence="6">
    <location>
        <begin position="39"/>
        <end position="58"/>
    </location>
</feature>
<evidence type="ECO:0000313" key="7">
    <source>
        <dbReference type="EMBL" id="MDC7226595.1"/>
    </source>
</evidence>
<evidence type="ECO:0000256" key="1">
    <source>
        <dbReference type="ARBA" id="ARBA00004651"/>
    </source>
</evidence>
<evidence type="ECO:0000256" key="4">
    <source>
        <dbReference type="ARBA" id="ARBA00022989"/>
    </source>
</evidence>